<dbReference type="InterPro" id="IPR032675">
    <property type="entry name" value="LRR_dom_sf"/>
</dbReference>
<dbReference type="PANTHER" id="PTHR24114:SF49">
    <property type="entry name" value="LEUCINE-RICH REPEAT-CONTAINING PROTEIN 74A"/>
    <property type="match status" value="1"/>
</dbReference>
<evidence type="ECO:0000313" key="3">
    <source>
        <dbReference type="Proteomes" id="UP000828390"/>
    </source>
</evidence>
<keyword evidence="3" id="KW-1185">Reference proteome</keyword>
<organism evidence="2 3">
    <name type="scientific">Dreissena polymorpha</name>
    <name type="common">Zebra mussel</name>
    <name type="synonym">Mytilus polymorpha</name>
    <dbReference type="NCBI Taxonomy" id="45954"/>
    <lineage>
        <taxon>Eukaryota</taxon>
        <taxon>Metazoa</taxon>
        <taxon>Spiralia</taxon>
        <taxon>Lophotrochozoa</taxon>
        <taxon>Mollusca</taxon>
        <taxon>Bivalvia</taxon>
        <taxon>Autobranchia</taxon>
        <taxon>Heteroconchia</taxon>
        <taxon>Euheterodonta</taxon>
        <taxon>Imparidentia</taxon>
        <taxon>Neoheterodontei</taxon>
        <taxon>Myida</taxon>
        <taxon>Dreissenoidea</taxon>
        <taxon>Dreissenidae</taxon>
        <taxon>Dreissena</taxon>
    </lineage>
</organism>
<gene>
    <name evidence="2" type="ORF">DPMN_099200</name>
</gene>
<feature type="compositionally biased region" description="Basic and acidic residues" evidence="1">
    <location>
        <begin position="24"/>
        <end position="35"/>
    </location>
</feature>
<proteinExistence type="predicted"/>
<dbReference type="EMBL" id="JAIWYP010000003">
    <property type="protein sequence ID" value="KAH3856608.1"/>
    <property type="molecule type" value="Genomic_DNA"/>
</dbReference>
<reference evidence="2" key="1">
    <citation type="journal article" date="2019" name="bioRxiv">
        <title>The Genome of the Zebra Mussel, Dreissena polymorpha: A Resource for Invasive Species Research.</title>
        <authorList>
            <person name="McCartney M.A."/>
            <person name="Auch B."/>
            <person name="Kono T."/>
            <person name="Mallez S."/>
            <person name="Zhang Y."/>
            <person name="Obille A."/>
            <person name="Becker A."/>
            <person name="Abrahante J.E."/>
            <person name="Garbe J."/>
            <person name="Badalamenti J.P."/>
            <person name="Herman A."/>
            <person name="Mangelson H."/>
            <person name="Liachko I."/>
            <person name="Sullivan S."/>
            <person name="Sone E.D."/>
            <person name="Koren S."/>
            <person name="Silverstein K.A.T."/>
            <person name="Beckman K.B."/>
            <person name="Gohl D.M."/>
        </authorList>
    </citation>
    <scope>NUCLEOTIDE SEQUENCE</scope>
    <source>
        <strain evidence="2">Duluth1</strain>
        <tissue evidence="2">Whole animal</tissue>
    </source>
</reference>
<protein>
    <submittedName>
        <fullName evidence="2">Uncharacterized protein</fullName>
    </submittedName>
</protein>
<feature type="compositionally biased region" description="Acidic residues" evidence="1">
    <location>
        <begin position="54"/>
        <end position="70"/>
    </location>
</feature>
<dbReference type="PANTHER" id="PTHR24114">
    <property type="entry name" value="LEUCINE RICH REPEAT FAMILY PROTEIN"/>
    <property type="match status" value="1"/>
</dbReference>
<dbReference type="Gene3D" id="3.80.10.10">
    <property type="entry name" value="Ribonuclease Inhibitor"/>
    <property type="match status" value="3"/>
</dbReference>
<dbReference type="SMART" id="SM00368">
    <property type="entry name" value="LRR_RI"/>
    <property type="match status" value="8"/>
</dbReference>
<dbReference type="InterPro" id="IPR052394">
    <property type="entry name" value="LRR-containing"/>
</dbReference>
<sequence>MTLTILEDKEEEEEEVNPSNVKKHSSEKDVTEQKSGDLWVGSREERRRRRQTEEEALGEDADTDLELDEEKSEFDVTGRATYLNACRALGVVPVSYFLRHMTDRRLSLAHHGLGAVGMKALSYSLMNNTFILALDLEDNWLCGEGGEYAAAMLKENCYITELNLANNKLGSVGCAAICRVLHANVTLRNIDMSGNDLSDKDSQTIAEAFQENNILKYVNLSHNGFGSTDSKLLADAISENETIEHLDLSWNNFRLKSATCICNGIATNGRIRVVNLAMNGLGNEGAFGVAEILKQSGTIAHIDVSHNRIGTTAATVIGKALEGNDLLKTLKIGQNPLGVEGAKSILKGIMPEASCVVELDLTEVVVDKEFRSLKQELLASRAVAIAHGPVLEDFVIQIKRKPPTTLFGTPISELTSENIMTSLKKYCDVNNIEIYDALFSYDVINDRMLVADIVKALSNVGVSLRVAEAEVLSRLLEGHTTGDGLVDISSLKI</sequence>
<feature type="region of interest" description="Disordered" evidence="1">
    <location>
        <begin position="1"/>
        <end position="70"/>
    </location>
</feature>
<reference evidence="2" key="2">
    <citation type="submission" date="2020-11" db="EMBL/GenBank/DDBJ databases">
        <authorList>
            <person name="McCartney M.A."/>
            <person name="Auch B."/>
            <person name="Kono T."/>
            <person name="Mallez S."/>
            <person name="Becker A."/>
            <person name="Gohl D.M."/>
            <person name="Silverstein K.A.T."/>
            <person name="Koren S."/>
            <person name="Bechman K.B."/>
            <person name="Herman A."/>
            <person name="Abrahante J.E."/>
            <person name="Garbe J."/>
        </authorList>
    </citation>
    <scope>NUCLEOTIDE SEQUENCE</scope>
    <source>
        <strain evidence="2">Duluth1</strain>
        <tissue evidence="2">Whole animal</tissue>
    </source>
</reference>
<dbReference type="InterPro" id="IPR001611">
    <property type="entry name" value="Leu-rich_rpt"/>
</dbReference>
<dbReference type="AlphaFoldDB" id="A0A9D4LF60"/>
<comment type="caution">
    <text evidence="2">The sequence shown here is derived from an EMBL/GenBank/DDBJ whole genome shotgun (WGS) entry which is preliminary data.</text>
</comment>
<dbReference type="Pfam" id="PF13516">
    <property type="entry name" value="LRR_6"/>
    <property type="match status" value="4"/>
</dbReference>
<evidence type="ECO:0000256" key="1">
    <source>
        <dbReference type="SAM" id="MobiDB-lite"/>
    </source>
</evidence>
<accession>A0A9D4LF60</accession>
<evidence type="ECO:0000313" key="2">
    <source>
        <dbReference type="EMBL" id="KAH3856608.1"/>
    </source>
</evidence>
<name>A0A9D4LF60_DREPO</name>
<dbReference type="Proteomes" id="UP000828390">
    <property type="component" value="Unassembled WGS sequence"/>
</dbReference>
<dbReference type="SUPFAM" id="SSF52047">
    <property type="entry name" value="RNI-like"/>
    <property type="match status" value="1"/>
</dbReference>